<protein>
    <submittedName>
        <fullName evidence="7">Uncharacterized protein</fullName>
    </submittedName>
</protein>
<dbReference type="Proteomes" id="UP001341840">
    <property type="component" value="Unassembled WGS sequence"/>
</dbReference>
<keyword evidence="5" id="KW-0325">Glycoprotein</keyword>
<keyword evidence="8" id="KW-1185">Reference proteome</keyword>
<name>A0ABU6XLI1_9FABA</name>
<evidence type="ECO:0000256" key="2">
    <source>
        <dbReference type="ARBA" id="ARBA00022729"/>
    </source>
</evidence>
<comment type="caution">
    <text evidence="7">The sequence shown here is derived from an EMBL/GenBank/DDBJ whole genome shotgun (WGS) entry which is preliminary data.</text>
</comment>
<keyword evidence="6" id="KW-0812">Transmembrane</keyword>
<dbReference type="PANTHER" id="PTHR45974">
    <property type="entry name" value="RECEPTOR-LIKE PROTEIN 55"/>
    <property type="match status" value="1"/>
</dbReference>
<evidence type="ECO:0000313" key="7">
    <source>
        <dbReference type="EMBL" id="MED6198919.1"/>
    </source>
</evidence>
<evidence type="ECO:0000256" key="6">
    <source>
        <dbReference type="SAM" id="Phobius"/>
    </source>
</evidence>
<keyword evidence="3" id="KW-0677">Repeat</keyword>
<keyword evidence="4 6" id="KW-0472">Membrane</keyword>
<dbReference type="Pfam" id="PF00560">
    <property type="entry name" value="LRR_1"/>
    <property type="match status" value="4"/>
</dbReference>
<evidence type="ECO:0000256" key="1">
    <source>
        <dbReference type="ARBA" id="ARBA00004370"/>
    </source>
</evidence>
<feature type="transmembrane region" description="Helical" evidence="6">
    <location>
        <begin position="482"/>
        <end position="507"/>
    </location>
</feature>
<dbReference type="InterPro" id="IPR032675">
    <property type="entry name" value="LRR_dom_sf"/>
</dbReference>
<gene>
    <name evidence="7" type="ORF">PIB30_071213</name>
</gene>
<keyword evidence="2" id="KW-0732">Signal</keyword>
<dbReference type="SUPFAM" id="SSF52058">
    <property type="entry name" value="L domain-like"/>
    <property type="match status" value="1"/>
</dbReference>
<keyword evidence="6" id="KW-1133">Transmembrane helix</keyword>
<comment type="subcellular location">
    <subcellularLocation>
        <location evidence="1">Membrane</location>
    </subcellularLocation>
</comment>
<organism evidence="7 8">
    <name type="scientific">Stylosanthes scabra</name>
    <dbReference type="NCBI Taxonomy" id="79078"/>
    <lineage>
        <taxon>Eukaryota</taxon>
        <taxon>Viridiplantae</taxon>
        <taxon>Streptophyta</taxon>
        <taxon>Embryophyta</taxon>
        <taxon>Tracheophyta</taxon>
        <taxon>Spermatophyta</taxon>
        <taxon>Magnoliopsida</taxon>
        <taxon>eudicotyledons</taxon>
        <taxon>Gunneridae</taxon>
        <taxon>Pentapetalae</taxon>
        <taxon>rosids</taxon>
        <taxon>fabids</taxon>
        <taxon>Fabales</taxon>
        <taxon>Fabaceae</taxon>
        <taxon>Papilionoideae</taxon>
        <taxon>50 kb inversion clade</taxon>
        <taxon>dalbergioids sensu lato</taxon>
        <taxon>Dalbergieae</taxon>
        <taxon>Pterocarpus clade</taxon>
        <taxon>Stylosanthes</taxon>
    </lineage>
</organism>
<dbReference type="EMBL" id="JASCZI010212267">
    <property type="protein sequence ID" value="MED6198919.1"/>
    <property type="molecule type" value="Genomic_DNA"/>
</dbReference>
<evidence type="ECO:0000313" key="8">
    <source>
        <dbReference type="Proteomes" id="UP001341840"/>
    </source>
</evidence>
<dbReference type="InterPro" id="IPR001611">
    <property type="entry name" value="Leu-rich_rpt"/>
</dbReference>
<accession>A0ABU6XLI1</accession>
<sequence>MKSFVLHMALNSNNFIGQIPATIGNLTNLSWLDLSENQLEGPIPISNGTSPGLDMLHTPDKALIITRHRFKRPTFSKDLSYNKDLTGSLPAEIGNLKKLRKLVLVGCGFNGKIPDEIGSLYQLVFLSLNSNKFVGKIPSSIGNLSNLDLLKAHHFHLGKNKLSGEVPSKLFSSGMALWHLILDNNQLTGEILDWIGLVHNLTLIRFENNTLRGFVPQSLNNLTNVADLILSNNKLEGPLPNLTGLNSLKYLRMQNSSLSGQIPADFFSLPSLQDMVLNDNELNGTLNLGPNYSKNLQLNDLESNSVEEFTQQNQPPNFIIVLENNPICYEIGTTKTFCKPQQILDGNPQNNCPPASSCSSDKSLSPMCHCAYPYTGTVTYRAPSLYNWRNNTSIDEDIMQALQSSYQQLPVESVVSSILDSEPSESFEFLIKIFPLNKDCFSQKDNYLISLVLVNLSANRPYDFSLDNKLEPKQFSNSSNTAMMIGVTVGGSFVLMLLLLAGVYALCQKQRAERAIS</sequence>
<dbReference type="Gene3D" id="3.80.10.10">
    <property type="entry name" value="Ribonuclease Inhibitor"/>
    <property type="match status" value="3"/>
</dbReference>
<evidence type="ECO:0000256" key="3">
    <source>
        <dbReference type="ARBA" id="ARBA00022737"/>
    </source>
</evidence>
<reference evidence="7 8" key="1">
    <citation type="journal article" date="2023" name="Plants (Basel)">
        <title>Bridging the Gap: Combining Genomics and Transcriptomics Approaches to Understand Stylosanthes scabra, an Orphan Legume from the Brazilian Caatinga.</title>
        <authorList>
            <person name="Ferreira-Neto J.R.C."/>
            <person name="da Silva M.D."/>
            <person name="Binneck E."/>
            <person name="de Melo N.F."/>
            <person name="da Silva R.H."/>
            <person name="de Melo A.L.T.M."/>
            <person name="Pandolfi V."/>
            <person name="Bustamante F.O."/>
            <person name="Brasileiro-Vidal A.C."/>
            <person name="Benko-Iseppon A.M."/>
        </authorList>
    </citation>
    <scope>NUCLEOTIDE SEQUENCE [LARGE SCALE GENOMIC DNA]</scope>
    <source>
        <tissue evidence="7">Leaves</tissue>
    </source>
</reference>
<evidence type="ECO:0000256" key="5">
    <source>
        <dbReference type="ARBA" id="ARBA00023180"/>
    </source>
</evidence>
<proteinExistence type="predicted"/>
<dbReference type="PANTHER" id="PTHR45974:SF266">
    <property type="entry name" value="LEUCINE-RICH REPEAT RECEPTOR PROTEIN KINASE HPCA1"/>
    <property type="match status" value="1"/>
</dbReference>
<evidence type="ECO:0000256" key="4">
    <source>
        <dbReference type="ARBA" id="ARBA00023136"/>
    </source>
</evidence>